<feature type="compositionally biased region" description="Polar residues" evidence="2">
    <location>
        <begin position="865"/>
        <end position="881"/>
    </location>
</feature>
<feature type="compositionally biased region" description="Polar residues" evidence="2">
    <location>
        <begin position="711"/>
        <end position="721"/>
    </location>
</feature>
<feature type="region of interest" description="Disordered" evidence="2">
    <location>
        <begin position="711"/>
        <end position="775"/>
    </location>
</feature>
<accession>A0AAW1KKP1</accession>
<protein>
    <submittedName>
        <fullName evidence="5">Est1 DNA/RNA binding domain</fullName>
    </submittedName>
</protein>
<evidence type="ECO:0000313" key="5">
    <source>
        <dbReference type="EMBL" id="KAK9719031.1"/>
    </source>
</evidence>
<dbReference type="EMBL" id="JASPKY010000223">
    <property type="protein sequence ID" value="KAK9719031.1"/>
    <property type="molecule type" value="Genomic_DNA"/>
</dbReference>
<dbReference type="GO" id="GO:0070034">
    <property type="term" value="F:telomerase RNA binding"/>
    <property type="evidence" value="ECO:0007669"/>
    <property type="project" value="TreeGrafter"/>
</dbReference>
<evidence type="ECO:0000256" key="2">
    <source>
        <dbReference type="SAM" id="MobiDB-lite"/>
    </source>
</evidence>
<dbReference type="Proteomes" id="UP001458880">
    <property type="component" value="Unassembled WGS sequence"/>
</dbReference>
<dbReference type="InterPro" id="IPR019458">
    <property type="entry name" value="Est1-like_N"/>
</dbReference>
<feature type="compositionally biased region" description="Pro residues" evidence="2">
    <location>
        <begin position="738"/>
        <end position="752"/>
    </location>
</feature>
<dbReference type="GO" id="GO:0005697">
    <property type="term" value="C:telomerase holoenzyme complex"/>
    <property type="evidence" value="ECO:0007669"/>
    <property type="project" value="TreeGrafter"/>
</dbReference>
<feature type="region of interest" description="Disordered" evidence="2">
    <location>
        <begin position="854"/>
        <end position="928"/>
    </location>
</feature>
<dbReference type="PANTHER" id="PTHR15696">
    <property type="entry name" value="SMG-7 SUPPRESSOR WITH MORPHOLOGICAL EFFECT ON GENITALIA PROTEIN 7"/>
    <property type="match status" value="1"/>
</dbReference>
<dbReference type="AlphaFoldDB" id="A0AAW1KKP1"/>
<evidence type="ECO:0000256" key="1">
    <source>
        <dbReference type="ARBA" id="ARBA00023161"/>
    </source>
</evidence>
<dbReference type="GO" id="GO:0000184">
    <property type="term" value="P:nuclear-transcribed mRNA catabolic process, nonsense-mediated decay"/>
    <property type="evidence" value="ECO:0007669"/>
    <property type="project" value="UniProtKB-KW"/>
</dbReference>
<dbReference type="Pfam" id="PF10373">
    <property type="entry name" value="EST1_DNA_bind"/>
    <property type="match status" value="1"/>
</dbReference>
<dbReference type="PANTHER" id="PTHR15696:SF5">
    <property type="entry name" value="NONSENSE-MEDIATED MRNA DECAY FACTOR SMG7"/>
    <property type="match status" value="1"/>
</dbReference>
<name>A0AAW1KKP1_POPJA</name>
<organism evidence="5 6">
    <name type="scientific">Popillia japonica</name>
    <name type="common">Japanese beetle</name>
    <dbReference type="NCBI Taxonomy" id="7064"/>
    <lineage>
        <taxon>Eukaryota</taxon>
        <taxon>Metazoa</taxon>
        <taxon>Ecdysozoa</taxon>
        <taxon>Arthropoda</taxon>
        <taxon>Hexapoda</taxon>
        <taxon>Insecta</taxon>
        <taxon>Pterygota</taxon>
        <taxon>Neoptera</taxon>
        <taxon>Endopterygota</taxon>
        <taxon>Coleoptera</taxon>
        <taxon>Polyphaga</taxon>
        <taxon>Scarabaeiformia</taxon>
        <taxon>Scarabaeidae</taxon>
        <taxon>Rutelinae</taxon>
        <taxon>Popillia</taxon>
    </lineage>
</organism>
<dbReference type="GO" id="GO:0042162">
    <property type="term" value="F:telomeric DNA binding"/>
    <property type="evidence" value="ECO:0007669"/>
    <property type="project" value="TreeGrafter"/>
</dbReference>
<evidence type="ECO:0000313" key="6">
    <source>
        <dbReference type="Proteomes" id="UP001458880"/>
    </source>
</evidence>
<dbReference type="InterPro" id="IPR045153">
    <property type="entry name" value="Est1/Ebs1-like"/>
</dbReference>
<feature type="domain" description="Telomerase activating protein Est1-like N-terminal" evidence="4">
    <location>
        <begin position="58"/>
        <end position="118"/>
    </location>
</feature>
<keyword evidence="6" id="KW-1185">Reference proteome</keyword>
<keyword evidence="1" id="KW-0866">Nonsense-mediated mRNA decay</keyword>
<comment type="caution">
    <text evidence="5">The sequence shown here is derived from an EMBL/GenBank/DDBJ whole genome shotgun (WGS) entry which is preliminary data.</text>
</comment>
<feature type="domain" description="DNA/RNA-binding" evidence="3">
    <location>
        <begin position="154"/>
        <end position="417"/>
    </location>
</feature>
<proteinExistence type="predicted"/>
<reference evidence="5 6" key="1">
    <citation type="journal article" date="2024" name="BMC Genomics">
        <title>De novo assembly and annotation of Popillia japonica's genome with initial clues to its potential as an invasive pest.</title>
        <authorList>
            <person name="Cucini C."/>
            <person name="Boschi S."/>
            <person name="Funari R."/>
            <person name="Cardaioli E."/>
            <person name="Iannotti N."/>
            <person name="Marturano G."/>
            <person name="Paoli F."/>
            <person name="Bruttini M."/>
            <person name="Carapelli A."/>
            <person name="Frati F."/>
            <person name="Nardi F."/>
        </authorList>
    </citation>
    <scope>NUCLEOTIDE SEQUENCE [LARGE SCALE GENOMIC DNA]</scope>
    <source>
        <strain evidence="5">DMR45628</strain>
    </source>
</reference>
<feature type="region of interest" description="Disordered" evidence="2">
    <location>
        <begin position="780"/>
        <end position="799"/>
    </location>
</feature>
<gene>
    <name evidence="5" type="ORF">QE152_g22893</name>
</gene>
<dbReference type="Gene3D" id="1.25.40.10">
    <property type="entry name" value="Tetratricopeptide repeat domain"/>
    <property type="match status" value="1"/>
</dbReference>
<sequence length="928" mass="104965">MGYKAAVQVLKQADVLKAKLCKSCDLLTDTEIWVNQQQLQTIYHQVLVLDLEYALDKKVEQELWTLGFKNQISTLQELAKDKKNPKRQDFQALLSWCLEAASGFYLTLLQELCTTFDLDLPFRRSGAIYGQFKSTYNNLHLGDIARYRNQRQQAENFYKQAILVSPTSGQPYNQLALLEASQGNKLSTVFHYIRAIAVKNPFPVSSTNLSTTLTSAMDKDDPIIEIQTKMSVSKLIRLFLHIHGLLRTTTDLDQAEIGVKSINATLTALVATQSFTADKLIKMVVINMYALWNITGTDIRKVEELTKDERKACQLILDLIAGSLSAFLLPIYTLKNDETLLEYYALPAIKLICFWVEKSPEILNDAVFTNRLQIWPSFCKLLNNIQEHLKEFTCQAYETIPLAEDKELQGFLPLAEPFRSLNFKSDTVQTERPSEKHIRAKRLVDFGVWLTSYKVNNSNLIISKNDLNGVPVFEPGCIQPDPTDQLLELMKSVNVTEVIEPKKQKALVAGEKRTGILKPQGSLERSREEREQIQNVETLDLSTNGVVSKTDPTKMKRVKQNVALQSIFKKIEENKQVKFSEETTDKEAEKVKLRQQQQVQQVQQQIPQQPPPPLKPPITATPILPQQQYRTQTFNQNHPGLSTNIHQDFYPPPVQSLPKIGELPPGQNLYFQNSDLKNTLANTLSKIPQTMQYAVPPPAPQSVSMRMVPNIPTQNTNQFNSIPFRGGPWTNADDRSHPPPNSWWSNPPPQIPHPQKDNFQQPPQQQTQQQAQPAQHDSFLNMPFAGNLFGQNRAPPINVDYNQPSPQNTGVFNMWGNSPRGPPQMGSFGSVNQNMSMRQAMLNEAKHMGPIGTGSASMPKHPDNIQHTSSPGYSLFDTNWHPSLPIRQPDNTSQRSVASPHHSLFSGPSHSSLKQLLEQQNQYQKNDK</sequence>
<evidence type="ECO:0000259" key="4">
    <source>
        <dbReference type="Pfam" id="PF10374"/>
    </source>
</evidence>
<feature type="compositionally biased region" description="Low complexity" evidence="2">
    <location>
        <begin position="760"/>
        <end position="775"/>
    </location>
</feature>
<dbReference type="InterPro" id="IPR018834">
    <property type="entry name" value="DNA/RNA-bd_Est1-type"/>
</dbReference>
<evidence type="ECO:0000259" key="3">
    <source>
        <dbReference type="Pfam" id="PF10373"/>
    </source>
</evidence>
<dbReference type="InterPro" id="IPR011990">
    <property type="entry name" value="TPR-like_helical_dom_sf"/>
</dbReference>
<feature type="compositionally biased region" description="Polar residues" evidence="2">
    <location>
        <begin position="906"/>
        <end position="928"/>
    </location>
</feature>
<dbReference type="Pfam" id="PF10374">
    <property type="entry name" value="EST1"/>
    <property type="match status" value="1"/>
</dbReference>
<dbReference type="SUPFAM" id="SSF48452">
    <property type="entry name" value="TPR-like"/>
    <property type="match status" value="1"/>
</dbReference>